<dbReference type="PROSITE" id="PS50005">
    <property type="entry name" value="TPR"/>
    <property type="match status" value="1"/>
</dbReference>
<feature type="coiled-coil region" evidence="5">
    <location>
        <begin position="409"/>
        <end position="436"/>
    </location>
</feature>
<dbReference type="Gene3D" id="1.20.5.1930">
    <property type="match status" value="1"/>
</dbReference>
<dbReference type="GO" id="GO:0000155">
    <property type="term" value="F:phosphorelay sensor kinase activity"/>
    <property type="evidence" value="ECO:0007669"/>
    <property type="project" value="InterPro"/>
</dbReference>
<keyword evidence="6" id="KW-0812">Transmembrane</keyword>
<evidence type="ECO:0000256" key="4">
    <source>
        <dbReference type="PROSITE-ProRule" id="PRU00339"/>
    </source>
</evidence>
<proteinExistence type="predicted"/>
<evidence type="ECO:0000256" key="3">
    <source>
        <dbReference type="ARBA" id="ARBA00023012"/>
    </source>
</evidence>
<dbReference type="OrthoDB" id="9778366at2"/>
<dbReference type="Pfam" id="PF02518">
    <property type="entry name" value="HATPase_c"/>
    <property type="match status" value="1"/>
</dbReference>
<evidence type="ECO:0000256" key="5">
    <source>
        <dbReference type="SAM" id="Coils"/>
    </source>
</evidence>
<dbReference type="SUPFAM" id="SSF48452">
    <property type="entry name" value="TPR-like"/>
    <property type="match status" value="3"/>
</dbReference>
<keyword evidence="3" id="KW-0902">Two-component regulatory system</keyword>
<evidence type="ECO:0000313" key="9">
    <source>
        <dbReference type="Proteomes" id="UP000253961"/>
    </source>
</evidence>
<feature type="transmembrane region" description="Helical" evidence="6">
    <location>
        <begin position="389"/>
        <end position="409"/>
    </location>
</feature>
<evidence type="ECO:0000256" key="2">
    <source>
        <dbReference type="ARBA" id="ARBA00022777"/>
    </source>
</evidence>
<dbReference type="SMART" id="SM00387">
    <property type="entry name" value="HATPase_c"/>
    <property type="match status" value="1"/>
</dbReference>
<dbReference type="InterPro" id="IPR011712">
    <property type="entry name" value="Sig_transdc_His_kin_sub3_dim/P"/>
</dbReference>
<evidence type="ECO:0000259" key="7">
    <source>
        <dbReference type="PROSITE" id="PS50109"/>
    </source>
</evidence>
<dbReference type="InterPro" id="IPR036890">
    <property type="entry name" value="HATPase_C_sf"/>
</dbReference>
<dbReference type="SMART" id="SM00028">
    <property type="entry name" value="TPR"/>
    <property type="match status" value="5"/>
</dbReference>
<dbReference type="AlphaFoldDB" id="A0A369PSK7"/>
<dbReference type="PANTHER" id="PTHR24421">
    <property type="entry name" value="NITRATE/NITRITE SENSOR PROTEIN NARX-RELATED"/>
    <property type="match status" value="1"/>
</dbReference>
<dbReference type="InterPro" id="IPR011990">
    <property type="entry name" value="TPR-like_helical_dom_sf"/>
</dbReference>
<dbReference type="InterPro" id="IPR050482">
    <property type="entry name" value="Sensor_HK_TwoCompSys"/>
</dbReference>
<accession>A0A369PSK7</accession>
<dbReference type="EMBL" id="QPKV01000007">
    <property type="protein sequence ID" value="RDC55292.1"/>
    <property type="molecule type" value="Genomic_DNA"/>
</dbReference>
<evidence type="ECO:0000256" key="1">
    <source>
        <dbReference type="ARBA" id="ARBA00022679"/>
    </source>
</evidence>
<name>A0A369PSK7_9SPHI</name>
<dbReference type="Gene3D" id="1.25.40.10">
    <property type="entry name" value="Tetratricopeptide repeat domain"/>
    <property type="match status" value="1"/>
</dbReference>
<dbReference type="Gene3D" id="3.30.565.10">
    <property type="entry name" value="Histidine kinase-like ATPase, C-terminal domain"/>
    <property type="match status" value="1"/>
</dbReference>
<dbReference type="PROSITE" id="PS50293">
    <property type="entry name" value="TPR_REGION"/>
    <property type="match status" value="1"/>
</dbReference>
<dbReference type="Pfam" id="PF13424">
    <property type="entry name" value="TPR_12"/>
    <property type="match status" value="1"/>
</dbReference>
<dbReference type="GO" id="GO:0046983">
    <property type="term" value="F:protein dimerization activity"/>
    <property type="evidence" value="ECO:0007669"/>
    <property type="project" value="InterPro"/>
</dbReference>
<dbReference type="InterPro" id="IPR019734">
    <property type="entry name" value="TPR_rpt"/>
</dbReference>
<keyword evidence="2" id="KW-0418">Kinase</keyword>
<gene>
    <name evidence="8" type="ORF">DU508_17110</name>
</gene>
<keyword evidence="9" id="KW-1185">Reference proteome</keyword>
<dbReference type="PROSITE" id="PS50109">
    <property type="entry name" value="HIS_KIN"/>
    <property type="match status" value="1"/>
</dbReference>
<dbReference type="GO" id="GO:0016020">
    <property type="term" value="C:membrane"/>
    <property type="evidence" value="ECO:0007669"/>
    <property type="project" value="InterPro"/>
</dbReference>
<feature type="domain" description="Histidine kinase" evidence="7">
    <location>
        <begin position="554"/>
        <end position="643"/>
    </location>
</feature>
<keyword evidence="1" id="KW-0808">Transferase</keyword>
<keyword evidence="6" id="KW-1133">Transmembrane helix</keyword>
<sequence>MRKWLLIFVCCLYTVSAQSQRAQDSLLNVLKSAKEDENKVLLLIKIGQEFENSDLEKAKSYYIQARTLGNKINYPLTEVKFISNYTYALNMQGKIDSSLFWNIKGIEEAKKLNDDEHLAKAYFNTGTSYQHLSDYQSAVENYQKGLKLFDKIDNKAYMAQANDILQVLYTSMRQYDMAKKHGKKAVAEFRHLGQPKMLTYSLNNLGVVYGSINQKDSAYIYFNEAAQIASKINDEVLLAAIELNLADVYLWKKQLDESKKHYELALKNAQKHDLRDSESTALRGFSYYYMYTRDYEKSLQFAENALTISQKHQLLDEKILILAQLASLAYISKDIWKAKAYENESKQLQDSLLNEQILNNTINIEKKFELDKKNTQLTLQDEKINRQNLVNWFLIAGLISLIVISTLGYRNYNHRKKIQEQRIRELETEKQLLATQSLLKGQQDERSRLAKDLHDGLGGMLSGVKLQLGAMKGNLILTEENGMLFNSALNKLDASISEMRRVAHNMMPEALIRFGLEQALHDYCNSISTSGIFVIDTEFYGLEKRLDAATEVTIYRIVQELVNNAIKHSGAQHVLVQVVRREQLLTITVEDNGKGFDTTGWEQKNTAGLQNIRSRVDYLRGRMDVKSQQGKGTSVYIECTIEDNG</sequence>
<dbReference type="InterPro" id="IPR003594">
    <property type="entry name" value="HATPase_dom"/>
</dbReference>
<keyword evidence="6" id="KW-0472">Membrane</keyword>
<dbReference type="SUPFAM" id="SSF55874">
    <property type="entry name" value="ATPase domain of HSP90 chaperone/DNA topoisomerase II/histidine kinase"/>
    <property type="match status" value="1"/>
</dbReference>
<keyword evidence="4" id="KW-0802">TPR repeat</keyword>
<protein>
    <recommendedName>
        <fullName evidence="7">Histidine kinase domain-containing protein</fullName>
    </recommendedName>
</protein>
<dbReference type="RefSeq" id="WP_115403989.1">
    <property type="nucleotide sequence ID" value="NZ_QPKV01000007.1"/>
</dbReference>
<evidence type="ECO:0000256" key="6">
    <source>
        <dbReference type="SAM" id="Phobius"/>
    </source>
</evidence>
<organism evidence="8 9">
    <name type="scientific">Pedobacter chinensis</name>
    <dbReference type="NCBI Taxonomy" id="2282421"/>
    <lineage>
        <taxon>Bacteria</taxon>
        <taxon>Pseudomonadati</taxon>
        <taxon>Bacteroidota</taxon>
        <taxon>Sphingobacteriia</taxon>
        <taxon>Sphingobacteriales</taxon>
        <taxon>Sphingobacteriaceae</taxon>
        <taxon>Pedobacter</taxon>
    </lineage>
</organism>
<keyword evidence="5" id="KW-0175">Coiled coil</keyword>
<dbReference type="Proteomes" id="UP000253961">
    <property type="component" value="Unassembled WGS sequence"/>
</dbReference>
<feature type="repeat" description="TPR" evidence="4">
    <location>
        <begin position="119"/>
        <end position="152"/>
    </location>
</feature>
<reference evidence="8 9" key="1">
    <citation type="submission" date="2018-07" db="EMBL/GenBank/DDBJ databases">
        <title>Pedobacter sp. nov., isolated from soil.</title>
        <authorList>
            <person name="Zhou L.Y."/>
            <person name="Du Z.J."/>
        </authorList>
    </citation>
    <scope>NUCLEOTIDE SEQUENCE [LARGE SCALE GENOMIC DNA]</scope>
    <source>
        <strain evidence="8 9">JDX94</strain>
    </source>
</reference>
<dbReference type="CDD" id="cd16917">
    <property type="entry name" value="HATPase_UhpB-NarQ-NarX-like"/>
    <property type="match status" value="1"/>
</dbReference>
<dbReference type="Pfam" id="PF13181">
    <property type="entry name" value="TPR_8"/>
    <property type="match status" value="2"/>
</dbReference>
<evidence type="ECO:0000313" key="8">
    <source>
        <dbReference type="EMBL" id="RDC55292.1"/>
    </source>
</evidence>
<comment type="caution">
    <text evidence="8">The sequence shown here is derived from an EMBL/GenBank/DDBJ whole genome shotgun (WGS) entry which is preliminary data.</text>
</comment>
<dbReference type="Pfam" id="PF07730">
    <property type="entry name" value="HisKA_3"/>
    <property type="match status" value="1"/>
</dbReference>
<dbReference type="InterPro" id="IPR005467">
    <property type="entry name" value="His_kinase_dom"/>
</dbReference>